<feature type="transmembrane region" description="Helical" evidence="7">
    <location>
        <begin position="256"/>
        <end position="279"/>
    </location>
</feature>
<name>A0A0R2E4T0_9LACO</name>
<reference evidence="8 9" key="1">
    <citation type="journal article" date="2015" name="Genome Announc.">
        <title>Expanding the biotechnology potential of lactobacilli through comparative genomics of 213 strains and associated genera.</title>
        <authorList>
            <person name="Sun Z."/>
            <person name="Harris H.M."/>
            <person name="McCann A."/>
            <person name="Guo C."/>
            <person name="Argimon S."/>
            <person name="Zhang W."/>
            <person name="Yang X."/>
            <person name="Jeffery I.B."/>
            <person name="Cooney J.C."/>
            <person name="Kagawa T.F."/>
            <person name="Liu W."/>
            <person name="Song Y."/>
            <person name="Salvetti E."/>
            <person name="Wrobel A."/>
            <person name="Rasinkangas P."/>
            <person name="Parkhill J."/>
            <person name="Rea M.C."/>
            <person name="O'Sullivan O."/>
            <person name="Ritari J."/>
            <person name="Douillard F.P."/>
            <person name="Paul Ross R."/>
            <person name="Yang R."/>
            <person name="Briner A.E."/>
            <person name="Felis G.E."/>
            <person name="de Vos W.M."/>
            <person name="Barrangou R."/>
            <person name="Klaenhammer T.R."/>
            <person name="Caufield P.W."/>
            <person name="Cui Y."/>
            <person name="Zhang H."/>
            <person name="O'Toole P.W."/>
        </authorList>
    </citation>
    <scope>NUCLEOTIDE SEQUENCE [LARGE SCALE GENOMIC DNA]</scope>
    <source>
        <strain evidence="8 9">DSM 20444</strain>
    </source>
</reference>
<dbReference type="InterPro" id="IPR050367">
    <property type="entry name" value="APC_superfamily"/>
</dbReference>
<evidence type="ECO:0000313" key="9">
    <source>
        <dbReference type="Proteomes" id="UP000050898"/>
    </source>
</evidence>
<feature type="transmembrane region" description="Helical" evidence="7">
    <location>
        <begin position="360"/>
        <end position="380"/>
    </location>
</feature>
<evidence type="ECO:0000256" key="2">
    <source>
        <dbReference type="ARBA" id="ARBA00022448"/>
    </source>
</evidence>
<comment type="subcellular location">
    <subcellularLocation>
        <location evidence="1">Cell membrane</location>
        <topology evidence="1">Multi-pass membrane protein</topology>
    </subcellularLocation>
</comment>
<evidence type="ECO:0000256" key="4">
    <source>
        <dbReference type="ARBA" id="ARBA00022692"/>
    </source>
</evidence>
<dbReference type="PANTHER" id="PTHR42770">
    <property type="entry name" value="AMINO ACID TRANSPORTER-RELATED"/>
    <property type="match status" value="1"/>
</dbReference>
<keyword evidence="4 7" id="KW-0812">Transmembrane</keyword>
<keyword evidence="2" id="KW-0813">Transport</keyword>
<feature type="transmembrane region" description="Helical" evidence="7">
    <location>
        <begin position="431"/>
        <end position="453"/>
    </location>
</feature>
<evidence type="ECO:0000256" key="1">
    <source>
        <dbReference type="ARBA" id="ARBA00004651"/>
    </source>
</evidence>
<dbReference type="Proteomes" id="UP000050898">
    <property type="component" value="Unassembled WGS sequence"/>
</dbReference>
<dbReference type="AlphaFoldDB" id="A0A0R2E4T0"/>
<keyword evidence="5 7" id="KW-1133">Transmembrane helix</keyword>
<evidence type="ECO:0000256" key="6">
    <source>
        <dbReference type="ARBA" id="ARBA00023136"/>
    </source>
</evidence>
<evidence type="ECO:0000256" key="7">
    <source>
        <dbReference type="SAM" id="Phobius"/>
    </source>
</evidence>
<dbReference type="PANTHER" id="PTHR42770:SF15">
    <property type="entry name" value="GLUTAMATE_GAMMA-AMINOBUTYRATE ANTIPORTER-RELATED"/>
    <property type="match status" value="1"/>
</dbReference>
<sequence length="496" mass="56083">MIIVLLYKTIKFGGISMSNNLLQSKKNYMSWPVIALLDFVTIISFENIFYPFQNQGLSVVVSWIFLLFAYVIPYELIVSQLSLTFNNQSGGLASWVRRGGNDTLGYWTSWMYWIQSVPYIVDVSNSVIVSFSWMILGNNTLGDRMSTFEFGLLTFAIILIFILLENAIKNSLEILSLIGGGAMFVMSMLFVLLAGYALMHGTHIATQPFNLGAFMPNFSLKYFSTTGLLIFAMSGAELAAPYIVQMRDPKHEFPKAMWLLALMTAFLTIFGTLSLAVFFNANAIPHDFKMNGPYYAFSMLGAELGLGKLLMYIFAVVQAIFMMAQLAVLLDASSRVFAGDVADKFMPSWLTKKNKKGLPVNSYLMTTGLSLFLLLLTGTLPNINTIYNWLLNINGIVSPYKTCWVFFAFLAIRWRDKEFHSDYIFIRNRKLALTVGGWCFLFTFVCATLGFIPQDADFGTKSFDYQLIMNFITVFVLFGVGFLLPYLRKRELNENE</sequence>
<feature type="transmembrane region" description="Helical" evidence="7">
    <location>
        <begin position="465"/>
        <end position="487"/>
    </location>
</feature>
<dbReference type="GO" id="GO:0005886">
    <property type="term" value="C:plasma membrane"/>
    <property type="evidence" value="ECO:0007669"/>
    <property type="project" value="UniProtKB-SubCell"/>
</dbReference>
<dbReference type="PIRSF" id="PIRSF006060">
    <property type="entry name" value="AA_transporter"/>
    <property type="match status" value="1"/>
</dbReference>
<feature type="transmembrane region" description="Helical" evidence="7">
    <location>
        <begin position="386"/>
        <end position="410"/>
    </location>
</feature>
<dbReference type="Pfam" id="PF13520">
    <property type="entry name" value="AA_permease_2"/>
    <property type="match status" value="1"/>
</dbReference>
<dbReference type="InterPro" id="IPR002293">
    <property type="entry name" value="AA/rel_permease1"/>
</dbReference>
<evidence type="ECO:0000256" key="3">
    <source>
        <dbReference type="ARBA" id="ARBA00022475"/>
    </source>
</evidence>
<comment type="caution">
    <text evidence="8">The sequence shown here is derived from an EMBL/GenBank/DDBJ whole genome shotgun (WGS) entry which is preliminary data.</text>
</comment>
<gene>
    <name evidence="8" type="ORF">FD00_GL000733</name>
</gene>
<feature type="transmembrane region" description="Helical" evidence="7">
    <location>
        <begin position="148"/>
        <end position="168"/>
    </location>
</feature>
<keyword evidence="6 7" id="KW-0472">Membrane</keyword>
<feature type="transmembrane region" description="Helical" evidence="7">
    <location>
        <begin position="56"/>
        <end position="77"/>
    </location>
</feature>
<feature type="transmembrane region" description="Helical" evidence="7">
    <location>
        <begin position="219"/>
        <end position="244"/>
    </location>
</feature>
<keyword evidence="3" id="KW-1003">Cell membrane</keyword>
<dbReference type="PATRIC" id="fig|1046596.6.peg.804"/>
<dbReference type="GO" id="GO:0022857">
    <property type="term" value="F:transmembrane transporter activity"/>
    <property type="evidence" value="ECO:0007669"/>
    <property type="project" value="InterPro"/>
</dbReference>
<keyword evidence="9" id="KW-1185">Reference proteome</keyword>
<organism evidence="8 9">
    <name type="scientific">Liquorilactobacillus mali KCTC 3596 = DSM 20444</name>
    <dbReference type="NCBI Taxonomy" id="1046596"/>
    <lineage>
        <taxon>Bacteria</taxon>
        <taxon>Bacillati</taxon>
        <taxon>Bacillota</taxon>
        <taxon>Bacilli</taxon>
        <taxon>Lactobacillales</taxon>
        <taxon>Lactobacillaceae</taxon>
        <taxon>Liquorilactobacillus</taxon>
    </lineage>
</organism>
<feature type="transmembrane region" description="Helical" evidence="7">
    <location>
        <begin position="175"/>
        <end position="199"/>
    </location>
</feature>
<protein>
    <submittedName>
        <fullName evidence="8">Amino acid transporter</fullName>
    </submittedName>
</protein>
<proteinExistence type="predicted"/>
<accession>A0A0R2E4T0</accession>
<dbReference type="EMBL" id="AYYH01000002">
    <property type="protein sequence ID" value="KRN11329.1"/>
    <property type="molecule type" value="Genomic_DNA"/>
</dbReference>
<evidence type="ECO:0000313" key="8">
    <source>
        <dbReference type="EMBL" id="KRN11329.1"/>
    </source>
</evidence>
<dbReference type="Gene3D" id="1.20.1740.10">
    <property type="entry name" value="Amino acid/polyamine transporter I"/>
    <property type="match status" value="1"/>
</dbReference>
<evidence type="ECO:0000256" key="5">
    <source>
        <dbReference type="ARBA" id="ARBA00022989"/>
    </source>
</evidence>
<feature type="transmembrane region" description="Helical" evidence="7">
    <location>
        <begin position="117"/>
        <end position="136"/>
    </location>
</feature>
<feature type="transmembrane region" description="Helical" evidence="7">
    <location>
        <begin position="28"/>
        <end position="50"/>
    </location>
</feature>